<dbReference type="InterPro" id="IPR009962">
    <property type="entry name" value="DUF1488"/>
</dbReference>
<evidence type="ECO:0000313" key="2">
    <source>
        <dbReference type="Proteomes" id="UP000000753"/>
    </source>
</evidence>
<dbReference type="Proteomes" id="UP000000753">
    <property type="component" value="Chromosome"/>
</dbReference>
<dbReference type="EMBL" id="CP000472">
    <property type="protein sequence ID" value="ACJ30228.1"/>
    <property type="molecule type" value="Genomic_DNA"/>
</dbReference>
<dbReference type="Pfam" id="PF07369">
    <property type="entry name" value="DUF1488"/>
    <property type="match status" value="1"/>
</dbReference>
<dbReference type="RefSeq" id="WP_020913575.1">
    <property type="nucleotide sequence ID" value="NC_011566.1"/>
</dbReference>
<sequence length="98" mass="11508">MNVEPIKFTDEIKELVGLDALEFYGATEKGRKITCMVQKQALEDFFDKSINEDFKSCFSRMKFFILNIARILVYNNEYNSDGVYDIDNKACMKYKHLL</sequence>
<evidence type="ECO:0000313" key="1">
    <source>
        <dbReference type="EMBL" id="ACJ30228.1"/>
    </source>
</evidence>
<accession>B8CQ98</accession>
<dbReference type="InterPro" id="IPR036692">
    <property type="entry name" value="Shew3726-like_sf"/>
</dbReference>
<dbReference type="AlphaFoldDB" id="B8CQ98"/>
<keyword evidence="2" id="KW-1185">Reference proteome</keyword>
<organism evidence="1 2">
    <name type="scientific">Shewanella piezotolerans (strain WP3 / JCM 13877)</name>
    <dbReference type="NCBI Taxonomy" id="225849"/>
    <lineage>
        <taxon>Bacteria</taxon>
        <taxon>Pseudomonadati</taxon>
        <taxon>Pseudomonadota</taxon>
        <taxon>Gammaproteobacteria</taxon>
        <taxon>Alteromonadales</taxon>
        <taxon>Shewanellaceae</taxon>
        <taxon>Shewanella</taxon>
    </lineage>
</organism>
<dbReference type="SUPFAM" id="SSF160272">
    <property type="entry name" value="Shew3726-like"/>
    <property type="match status" value="1"/>
</dbReference>
<reference evidence="1 2" key="1">
    <citation type="journal article" date="2008" name="PLoS ONE">
        <title>Environmental adaptation: genomic analysis of the piezotolerant and psychrotolerant deep-sea iron reducing bacterium Shewanella piezotolerans WP3.</title>
        <authorList>
            <person name="Wang F."/>
            <person name="Wang J."/>
            <person name="Jian H."/>
            <person name="Zhang B."/>
            <person name="Li S."/>
            <person name="Wang F."/>
            <person name="Zeng X."/>
            <person name="Gao L."/>
            <person name="Bartlett D.H."/>
            <person name="Yu J."/>
            <person name="Hu S."/>
            <person name="Xiao X."/>
        </authorList>
    </citation>
    <scope>NUCLEOTIDE SEQUENCE [LARGE SCALE GENOMIC DNA]</scope>
    <source>
        <strain evidence="2">WP3 / JCM 13877</strain>
    </source>
</reference>
<dbReference type="KEGG" id="swp:swp_3536"/>
<dbReference type="Gene3D" id="3.30.160.140">
    <property type="entry name" value="Shew3726-like"/>
    <property type="match status" value="1"/>
</dbReference>
<gene>
    <name evidence="1" type="ordered locus">swp_3536</name>
</gene>
<protein>
    <submittedName>
        <fullName evidence="1">Uncharacterized protein</fullName>
    </submittedName>
</protein>
<name>B8CQ98_SHEPW</name>
<dbReference type="HOGENOM" id="CLU_2332095_0_0_6"/>
<proteinExistence type="predicted"/>